<evidence type="ECO:0000313" key="5">
    <source>
        <dbReference type="EMBL" id="KAF9582922.1"/>
    </source>
</evidence>
<dbReference type="InterPro" id="IPR016169">
    <property type="entry name" value="FAD-bd_PCMH_sub2"/>
</dbReference>
<dbReference type="Gene3D" id="3.30.465.10">
    <property type="match status" value="2"/>
</dbReference>
<gene>
    <name evidence="5" type="ORF">BGW38_010578</name>
</gene>
<sequence>MLPSGLPMLALGTIITAVAVSVALAAPESAATGRLRCRCLPTQPCWPNSDTWAALGQDVGGRLIPTKPAAYECHNPNYDSAKCDAIKAGYHYDYWRQQQPGAVQQTNWEVFQGKGCLDFNQTDVCHQGAVPLYTVNATNFEDVQKTVRFAAKHNVRLVVKNTGHDYLGRSIGAYSLNLWVFYMKKIEFNDNFVPEGAPAGTESKGAVILGSGAIWRDVFKAADDHNVFVLGGADPTVGTSGGFCQGGGHHALSTKVGLCVDNVLQYKIVTADGELKVANAYQNKDLFWALRGGGGGTFGVVVEATYKTHPAFKNIVYATSYILYNITDPTVTRQKVINKFLSYQHEWSNNGWSGYAFIQQNSMAAVYYLPDQDVATATKQYQPFLDYANSVGAKAFGNLTSYSSFYDLFSATALTTGTRNAGVQVVLGSRLIPRSTFAAQTKVNKLSEAFMNIQDDLYDFGNPEGTILTHLVAGGQVAKGTTAETSVLPAWRRALMHVVLVASWLTETPPAEQQLVQRKLTQSTDRLRKLTPGSGAYVNEADPNEPDWKGAFFGANYKRLKSIKDQVDPHGLFACHNCVGSDDWNKDLLCPRRR</sequence>
<dbReference type="PANTHER" id="PTHR13878">
    <property type="entry name" value="GULONOLACTONE OXIDASE"/>
    <property type="match status" value="1"/>
</dbReference>
<evidence type="ECO:0000256" key="2">
    <source>
        <dbReference type="ARBA" id="ARBA00023002"/>
    </source>
</evidence>
<dbReference type="PROSITE" id="PS51387">
    <property type="entry name" value="FAD_PCMH"/>
    <property type="match status" value="1"/>
</dbReference>
<feature type="signal peptide" evidence="3">
    <location>
        <begin position="1"/>
        <end position="25"/>
    </location>
</feature>
<name>A0A9P6FWB8_9FUNG</name>
<evidence type="ECO:0000256" key="1">
    <source>
        <dbReference type="ARBA" id="ARBA00005466"/>
    </source>
</evidence>
<evidence type="ECO:0000259" key="4">
    <source>
        <dbReference type="PROSITE" id="PS51387"/>
    </source>
</evidence>
<accession>A0A9P6FWB8</accession>
<dbReference type="InterPro" id="IPR012951">
    <property type="entry name" value="BBE"/>
</dbReference>
<proteinExistence type="inferred from homology"/>
<organism evidence="5 6">
    <name type="scientific">Lunasporangiospora selenospora</name>
    <dbReference type="NCBI Taxonomy" id="979761"/>
    <lineage>
        <taxon>Eukaryota</taxon>
        <taxon>Fungi</taxon>
        <taxon>Fungi incertae sedis</taxon>
        <taxon>Mucoromycota</taxon>
        <taxon>Mortierellomycotina</taxon>
        <taxon>Mortierellomycetes</taxon>
        <taxon>Mortierellales</taxon>
        <taxon>Mortierellaceae</taxon>
        <taxon>Lunasporangiospora</taxon>
    </lineage>
</organism>
<comment type="caution">
    <text evidence="5">The sequence shown here is derived from an EMBL/GenBank/DDBJ whole genome shotgun (WGS) entry which is preliminary data.</text>
</comment>
<dbReference type="InterPro" id="IPR006094">
    <property type="entry name" value="Oxid_FAD_bind_N"/>
</dbReference>
<dbReference type="SUPFAM" id="SSF56176">
    <property type="entry name" value="FAD-binding/transporter-associated domain-like"/>
    <property type="match status" value="1"/>
</dbReference>
<feature type="domain" description="FAD-binding PCMH-type" evidence="4">
    <location>
        <begin position="127"/>
        <end position="311"/>
    </location>
</feature>
<evidence type="ECO:0000313" key="6">
    <source>
        <dbReference type="Proteomes" id="UP000780801"/>
    </source>
</evidence>
<keyword evidence="6" id="KW-1185">Reference proteome</keyword>
<keyword evidence="3" id="KW-0732">Signal</keyword>
<dbReference type="Pfam" id="PF01565">
    <property type="entry name" value="FAD_binding_4"/>
    <property type="match status" value="1"/>
</dbReference>
<dbReference type="Proteomes" id="UP000780801">
    <property type="component" value="Unassembled WGS sequence"/>
</dbReference>
<comment type="similarity">
    <text evidence="1">Belongs to the oxygen-dependent FAD-linked oxidoreductase family.</text>
</comment>
<dbReference type="InterPro" id="IPR016166">
    <property type="entry name" value="FAD-bd_PCMH"/>
</dbReference>
<dbReference type="PANTHER" id="PTHR13878:SF91">
    <property type="entry name" value="FAD BINDING DOMAIN PROTEIN (AFU_ORTHOLOGUE AFUA_6G12070)-RELATED"/>
    <property type="match status" value="1"/>
</dbReference>
<reference evidence="5" key="1">
    <citation type="journal article" date="2020" name="Fungal Divers.">
        <title>Resolving the Mortierellaceae phylogeny through synthesis of multi-gene phylogenetics and phylogenomics.</title>
        <authorList>
            <person name="Vandepol N."/>
            <person name="Liber J."/>
            <person name="Desiro A."/>
            <person name="Na H."/>
            <person name="Kennedy M."/>
            <person name="Barry K."/>
            <person name="Grigoriev I.V."/>
            <person name="Miller A.N."/>
            <person name="O'Donnell K."/>
            <person name="Stajich J.E."/>
            <person name="Bonito G."/>
        </authorList>
    </citation>
    <scope>NUCLEOTIDE SEQUENCE</scope>
    <source>
        <strain evidence="5">KOD1015</strain>
    </source>
</reference>
<dbReference type="Pfam" id="PF08031">
    <property type="entry name" value="BBE"/>
    <property type="match status" value="1"/>
</dbReference>
<dbReference type="GO" id="GO:0016491">
    <property type="term" value="F:oxidoreductase activity"/>
    <property type="evidence" value="ECO:0007669"/>
    <property type="project" value="UniProtKB-KW"/>
</dbReference>
<keyword evidence="2" id="KW-0560">Oxidoreductase</keyword>
<dbReference type="GO" id="GO:0071949">
    <property type="term" value="F:FAD binding"/>
    <property type="evidence" value="ECO:0007669"/>
    <property type="project" value="InterPro"/>
</dbReference>
<evidence type="ECO:0000256" key="3">
    <source>
        <dbReference type="SAM" id="SignalP"/>
    </source>
</evidence>
<dbReference type="AlphaFoldDB" id="A0A9P6FWB8"/>
<dbReference type="InterPro" id="IPR050432">
    <property type="entry name" value="FAD-linked_Oxidoreductases_BP"/>
</dbReference>
<feature type="chain" id="PRO_5040397468" description="FAD-binding PCMH-type domain-containing protein" evidence="3">
    <location>
        <begin position="26"/>
        <end position="594"/>
    </location>
</feature>
<protein>
    <recommendedName>
        <fullName evidence="4">FAD-binding PCMH-type domain-containing protein</fullName>
    </recommendedName>
</protein>
<dbReference type="InterPro" id="IPR036318">
    <property type="entry name" value="FAD-bd_PCMH-like_sf"/>
</dbReference>
<dbReference type="OrthoDB" id="9983560at2759"/>
<dbReference type="EMBL" id="JAABOA010000875">
    <property type="protein sequence ID" value="KAF9582922.1"/>
    <property type="molecule type" value="Genomic_DNA"/>
</dbReference>